<dbReference type="Pfam" id="PF01527">
    <property type="entry name" value="HTH_Tnp_1"/>
    <property type="match status" value="1"/>
</dbReference>
<dbReference type="InterPro" id="IPR048020">
    <property type="entry name" value="Transpos_IS3"/>
</dbReference>
<dbReference type="Gene3D" id="3.30.420.10">
    <property type="entry name" value="Ribonuclease H-like superfamily/Ribonuclease H"/>
    <property type="match status" value="1"/>
</dbReference>
<proteinExistence type="predicted"/>
<dbReference type="Pfam" id="PF00665">
    <property type="entry name" value="rve"/>
    <property type="match status" value="1"/>
</dbReference>
<dbReference type="InterPro" id="IPR002514">
    <property type="entry name" value="Transposase_8"/>
</dbReference>
<evidence type="ECO:0000259" key="2">
    <source>
        <dbReference type="PROSITE" id="PS50994"/>
    </source>
</evidence>
<dbReference type="SUPFAM" id="SSF46689">
    <property type="entry name" value="Homeodomain-like"/>
    <property type="match status" value="1"/>
</dbReference>
<feature type="domain" description="Integrase catalytic" evidence="2">
    <location>
        <begin position="230"/>
        <end position="392"/>
    </location>
</feature>
<evidence type="ECO:0000313" key="3">
    <source>
        <dbReference type="EMBL" id="UOO93645.1"/>
    </source>
</evidence>
<name>A0ABY4EFG3_VITST</name>
<dbReference type="NCBIfam" id="NF033516">
    <property type="entry name" value="transpos_IS3"/>
    <property type="match status" value="1"/>
</dbReference>
<reference evidence="3" key="2">
    <citation type="journal article" date="2022" name="Res Sq">
        <title>Evolution of multicellular longitudinally dividing oral cavity symbionts (Neisseriaceae).</title>
        <authorList>
            <person name="Nyongesa S."/>
            <person name="Weber P."/>
            <person name="Bernet E."/>
            <person name="Pullido F."/>
            <person name="Nieckarz M."/>
            <person name="Delaby M."/>
            <person name="Nieves C."/>
            <person name="Viehboeck T."/>
            <person name="Krause N."/>
            <person name="Rivera-Millot A."/>
            <person name="Nakamura A."/>
            <person name="Vischer N."/>
            <person name="VanNieuwenhze M."/>
            <person name="Brun Y."/>
            <person name="Cava F."/>
            <person name="Bulgheresi S."/>
            <person name="Veyrier F."/>
        </authorList>
    </citation>
    <scope>NUCLEOTIDE SEQUENCE</scope>
    <source>
        <strain evidence="3">SAG 1488-6</strain>
    </source>
</reference>
<dbReference type="InterPro" id="IPR025948">
    <property type="entry name" value="HTH-like_dom"/>
</dbReference>
<dbReference type="PANTHER" id="PTHR46889">
    <property type="entry name" value="TRANSPOSASE INSF FOR INSERTION SEQUENCE IS3B-RELATED"/>
    <property type="match status" value="1"/>
</dbReference>
<keyword evidence="1" id="KW-0175">Coiled coil</keyword>
<sequence>MKNTYSPEIRQRAVRLYQEQRSEYPTQWAATVSIASKFGCTPETLRTWIKKFEADLADNGAAADQAQRIKQLERDNKELQRANEILRKAAGFFRPGGARPQIGDLLDFIHEHKMVYGVESICRVLPIAPSTYYRHAQRLKQPELRAKRCVSDKCLLAQINTVWEDSLQVYGYRKVWHHLQREGVQVARCTVARLMRKHSIQGVWRGKGKRTTVCDPELQRADDLVNRQFTASRPNQLWVADFTYVSTHQGFVYTAFIIDVFARRIVGWKVAKRMDTDLVMDALEQALHARNKPKHLIHHSDRGSQYLSIRYTERLQAAQVKASVGTTGDSYDNALAETVNGLYKTEVIHHQKPWRRMIDVELATLNWVDWFNHRRLLSSIGYVPPAEFEMAYYRQLEESAKVA</sequence>
<dbReference type="PROSITE" id="PS50994">
    <property type="entry name" value="INTEGRASE"/>
    <property type="match status" value="1"/>
</dbReference>
<dbReference type="EMBL" id="CP091512">
    <property type="protein sequence ID" value="UOO93645.1"/>
    <property type="molecule type" value="Genomic_DNA"/>
</dbReference>
<dbReference type="InterPro" id="IPR050900">
    <property type="entry name" value="Transposase_IS3/IS150/IS904"/>
</dbReference>
<reference evidence="3" key="1">
    <citation type="submission" date="2021-12" db="EMBL/GenBank/DDBJ databases">
        <authorList>
            <person name="Veyrier F.J."/>
        </authorList>
    </citation>
    <scope>NUCLEOTIDE SEQUENCE</scope>
    <source>
        <strain evidence="3">SAG 1488-6</strain>
    </source>
</reference>
<dbReference type="InterPro" id="IPR012337">
    <property type="entry name" value="RNaseH-like_sf"/>
</dbReference>
<protein>
    <submittedName>
        <fullName evidence="3">IS3 family transposase</fullName>
    </submittedName>
</protein>
<accession>A0ABY4EFG3</accession>
<dbReference type="InterPro" id="IPR001584">
    <property type="entry name" value="Integrase_cat-core"/>
</dbReference>
<organism evidence="3 4">
    <name type="scientific">Vitreoscilla stercoraria</name>
    <dbReference type="NCBI Taxonomy" id="61"/>
    <lineage>
        <taxon>Bacteria</taxon>
        <taxon>Pseudomonadati</taxon>
        <taxon>Pseudomonadota</taxon>
        <taxon>Betaproteobacteria</taxon>
        <taxon>Neisseriales</taxon>
        <taxon>Neisseriaceae</taxon>
        <taxon>Vitreoscilla</taxon>
    </lineage>
</organism>
<dbReference type="Gene3D" id="1.10.10.10">
    <property type="entry name" value="Winged helix-like DNA-binding domain superfamily/Winged helix DNA-binding domain"/>
    <property type="match status" value="1"/>
</dbReference>
<evidence type="ECO:0000256" key="1">
    <source>
        <dbReference type="SAM" id="Coils"/>
    </source>
</evidence>
<dbReference type="InterPro" id="IPR036388">
    <property type="entry name" value="WH-like_DNA-bd_sf"/>
</dbReference>
<gene>
    <name evidence="3" type="ORF">LVJ81_06370</name>
</gene>
<dbReference type="SUPFAM" id="SSF53098">
    <property type="entry name" value="Ribonuclease H-like"/>
    <property type="match status" value="1"/>
</dbReference>
<dbReference type="Pfam" id="PF13276">
    <property type="entry name" value="HTH_21"/>
    <property type="match status" value="1"/>
</dbReference>
<dbReference type="Proteomes" id="UP000832034">
    <property type="component" value="Chromosome"/>
</dbReference>
<evidence type="ECO:0000313" key="4">
    <source>
        <dbReference type="Proteomes" id="UP000832034"/>
    </source>
</evidence>
<dbReference type="InterPro" id="IPR036397">
    <property type="entry name" value="RNaseH_sf"/>
</dbReference>
<dbReference type="PANTHER" id="PTHR46889:SF4">
    <property type="entry name" value="TRANSPOSASE INSO FOR INSERTION SEQUENCE ELEMENT IS911B-RELATED"/>
    <property type="match status" value="1"/>
</dbReference>
<dbReference type="InterPro" id="IPR009057">
    <property type="entry name" value="Homeodomain-like_sf"/>
</dbReference>
<feature type="coiled-coil region" evidence="1">
    <location>
        <begin position="62"/>
        <end position="89"/>
    </location>
</feature>
<keyword evidence="4" id="KW-1185">Reference proteome</keyword>